<evidence type="ECO:0000259" key="2">
    <source>
        <dbReference type="Pfam" id="PF22936"/>
    </source>
</evidence>
<dbReference type="Proteomes" id="UP000323000">
    <property type="component" value="Chromosome 2"/>
</dbReference>
<dbReference type="InterPro" id="IPR054722">
    <property type="entry name" value="PolX-like_BBD"/>
</dbReference>
<dbReference type="OrthoDB" id="2015125at2759"/>
<evidence type="ECO:0000313" key="3">
    <source>
        <dbReference type="EMBL" id="TXG71158.1"/>
    </source>
</evidence>
<dbReference type="AlphaFoldDB" id="A0A5C7IPZ9"/>
<protein>
    <submittedName>
        <fullName evidence="3">Uncharacterized protein</fullName>
    </submittedName>
</protein>
<feature type="domain" description="Retrovirus-related Pol polyprotein from transposon TNT 1-94-like beta-barrel" evidence="2">
    <location>
        <begin position="81"/>
        <end position="161"/>
    </location>
</feature>
<dbReference type="InterPro" id="IPR025724">
    <property type="entry name" value="GAG-pre-integrase_dom"/>
</dbReference>
<sequence>MKIRERNLHRKEEDGVPIKCRKILIRGVVDKEEEGINELNHMDKDCWYKNKNEANLSEANDSSDQLFYTCLSSHQESQDIWYVDSGCSNHMIGNRERFVNLDESTTSQVRLGDGKLYNVKGRRVISIQTKGGNSKLMHDVLYVPGLTQDLLSVGQLMQRGFKLIFDENECLIFDKGKKQVVTKVQMTPNKIFPLILPSNTENALRVEHDDSLLWHLRYGHLNYKSLKVLKSKNMVIGFPIINIEKHQSRNQEGADSEIHSRAERSC</sequence>
<feature type="domain" description="GAG-pre-integrase" evidence="1">
    <location>
        <begin position="199"/>
        <end position="242"/>
    </location>
</feature>
<organism evidence="3 4">
    <name type="scientific">Acer yangbiense</name>
    <dbReference type="NCBI Taxonomy" id="1000413"/>
    <lineage>
        <taxon>Eukaryota</taxon>
        <taxon>Viridiplantae</taxon>
        <taxon>Streptophyta</taxon>
        <taxon>Embryophyta</taxon>
        <taxon>Tracheophyta</taxon>
        <taxon>Spermatophyta</taxon>
        <taxon>Magnoliopsida</taxon>
        <taxon>eudicotyledons</taxon>
        <taxon>Gunneridae</taxon>
        <taxon>Pentapetalae</taxon>
        <taxon>rosids</taxon>
        <taxon>malvids</taxon>
        <taxon>Sapindales</taxon>
        <taxon>Sapindaceae</taxon>
        <taxon>Hippocastanoideae</taxon>
        <taxon>Acereae</taxon>
        <taxon>Acer</taxon>
    </lineage>
</organism>
<evidence type="ECO:0000313" key="4">
    <source>
        <dbReference type="Proteomes" id="UP000323000"/>
    </source>
</evidence>
<gene>
    <name evidence="3" type="ORF">EZV62_006093</name>
</gene>
<dbReference type="Pfam" id="PF22936">
    <property type="entry name" value="Pol_BBD"/>
    <property type="match status" value="1"/>
</dbReference>
<dbReference type="PANTHER" id="PTHR47592">
    <property type="entry name" value="PBF68 PROTEIN"/>
    <property type="match status" value="1"/>
</dbReference>
<dbReference type="EMBL" id="VAHF01000002">
    <property type="protein sequence ID" value="TXG71158.1"/>
    <property type="molecule type" value="Genomic_DNA"/>
</dbReference>
<dbReference type="Pfam" id="PF13976">
    <property type="entry name" value="gag_pre-integrs"/>
    <property type="match status" value="1"/>
</dbReference>
<dbReference type="PANTHER" id="PTHR47592:SF27">
    <property type="entry name" value="OS08G0421700 PROTEIN"/>
    <property type="match status" value="1"/>
</dbReference>
<evidence type="ECO:0000259" key="1">
    <source>
        <dbReference type="Pfam" id="PF13976"/>
    </source>
</evidence>
<reference evidence="4" key="1">
    <citation type="journal article" date="2019" name="Gigascience">
        <title>De novo genome assembly of the endangered Acer yangbiense, a plant species with extremely small populations endemic to Yunnan Province, China.</title>
        <authorList>
            <person name="Yang J."/>
            <person name="Wariss H.M."/>
            <person name="Tao L."/>
            <person name="Zhang R."/>
            <person name="Yun Q."/>
            <person name="Hollingsworth P."/>
            <person name="Dao Z."/>
            <person name="Luo G."/>
            <person name="Guo H."/>
            <person name="Ma Y."/>
            <person name="Sun W."/>
        </authorList>
    </citation>
    <scope>NUCLEOTIDE SEQUENCE [LARGE SCALE GENOMIC DNA]</scope>
    <source>
        <strain evidence="4">cv. Malutang</strain>
    </source>
</reference>
<comment type="caution">
    <text evidence="3">The sequence shown here is derived from an EMBL/GenBank/DDBJ whole genome shotgun (WGS) entry which is preliminary data.</text>
</comment>
<name>A0A5C7IPZ9_9ROSI</name>
<keyword evidence="4" id="KW-1185">Reference proteome</keyword>
<proteinExistence type="predicted"/>
<accession>A0A5C7IPZ9</accession>